<proteinExistence type="predicted"/>
<dbReference type="Proteomes" id="UP001176941">
    <property type="component" value="Chromosome Y"/>
</dbReference>
<gene>
    <name evidence="1" type="ORF">MRATA1EN1_LOCUS30566</name>
</gene>
<name>A0ABN9AC22_RANTA</name>
<evidence type="ECO:0000313" key="1">
    <source>
        <dbReference type="EMBL" id="CAI9181604.1"/>
    </source>
</evidence>
<dbReference type="EMBL" id="OX460344">
    <property type="protein sequence ID" value="CAI9181604.1"/>
    <property type="molecule type" value="Genomic_DNA"/>
</dbReference>
<organism evidence="1 2">
    <name type="scientific">Rangifer tarandus platyrhynchus</name>
    <name type="common">Svalbard reindeer</name>
    <dbReference type="NCBI Taxonomy" id="3082113"/>
    <lineage>
        <taxon>Eukaryota</taxon>
        <taxon>Metazoa</taxon>
        <taxon>Chordata</taxon>
        <taxon>Craniata</taxon>
        <taxon>Vertebrata</taxon>
        <taxon>Euteleostomi</taxon>
        <taxon>Mammalia</taxon>
        <taxon>Eutheria</taxon>
        <taxon>Laurasiatheria</taxon>
        <taxon>Artiodactyla</taxon>
        <taxon>Ruminantia</taxon>
        <taxon>Pecora</taxon>
        <taxon>Cervidae</taxon>
        <taxon>Odocoileinae</taxon>
        <taxon>Rangifer</taxon>
    </lineage>
</organism>
<protein>
    <submittedName>
        <fullName evidence="1">Uncharacterized protein</fullName>
    </submittedName>
</protein>
<accession>A0ABN9AC22</accession>
<reference evidence="1" key="1">
    <citation type="submission" date="2023-04" db="EMBL/GenBank/DDBJ databases">
        <authorList>
            <consortium name="ELIXIR-Norway"/>
        </authorList>
    </citation>
    <scope>NUCLEOTIDE SEQUENCE [LARGE SCALE GENOMIC DNA]</scope>
</reference>
<keyword evidence="2" id="KW-1185">Reference proteome</keyword>
<evidence type="ECO:0000313" key="2">
    <source>
        <dbReference type="Proteomes" id="UP001176941"/>
    </source>
</evidence>
<sequence>MGETLCLQGVWVKLQIEVSLIRDLRTHREEAPFVGGVGVASVCGSISSDSRRQTGDSPIQWGVWAKFRSAFSADNSRQTGEDLCLWRVCGKFQSEVPSNAHQQTSG</sequence>